<dbReference type="PANTHER" id="PTHR30185:SF18">
    <property type="entry name" value="TRANSCRIPTIONAL REGULATOR MTLR"/>
    <property type="match status" value="1"/>
</dbReference>
<dbReference type="Gene3D" id="1.10.10.10">
    <property type="entry name" value="Winged helix-like DNA-binding domain superfamily/Winged helix DNA-binding domain"/>
    <property type="match status" value="1"/>
</dbReference>
<reference evidence="4 5" key="1">
    <citation type="submission" date="2016-12" db="EMBL/GenBank/DDBJ databases">
        <authorList>
            <person name="Song W.-J."/>
            <person name="Kurnit D.M."/>
        </authorList>
    </citation>
    <scope>NUCLEOTIDE SEQUENCE [LARGE SCALE GENOMIC DNA]</scope>
    <source>
        <strain evidence="4 5">CGB1038-1_S1</strain>
    </source>
</reference>
<feature type="domain" description="Mga helix-turn-helix" evidence="3">
    <location>
        <begin position="85"/>
        <end position="162"/>
    </location>
</feature>
<dbReference type="OrthoDB" id="2193253at2"/>
<organism evidence="4 5">
    <name type="scientific">Enterococcus mundtii</name>
    <dbReference type="NCBI Taxonomy" id="53346"/>
    <lineage>
        <taxon>Bacteria</taxon>
        <taxon>Bacillati</taxon>
        <taxon>Bacillota</taxon>
        <taxon>Bacilli</taxon>
        <taxon>Lactobacillales</taxon>
        <taxon>Enterococcaceae</taxon>
        <taxon>Enterococcus</taxon>
    </lineage>
</organism>
<comment type="caution">
    <text evidence="4">The sequence shown here is derived from an EMBL/GenBank/DDBJ whole genome shotgun (WGS) entry which is preliminary data.</text>
</comment>
<proteinExistence type="predicted"/>
<dbReference type="AlphaFoldDB" id="A0A1V2UIZ9"/>
<dbReference type="InterPro" id="IPR007737">
    <property type="entry name" value="Mga_HTH"/>
</dbReference>
<sequence>MKDLQLAFISNRTTSRLFRILSMIERRRLFTIGEVAEKIQVTQRTIANDIKYIKDYFDDCISLESGNSGILFEEKKTSIYQEKKQQLLENECLFEIIGNIFLGELSNIDELAHFYHFSESTFRRLLNRSTTVLESYGLEWVSNPVSIEGREANLRKFFKDFYYEGVETPYTLVPDIELHELVLKKLSNKLGQDEVGSGTTPAAFYYTFYIAIKRAGLGFSIEIPRKLAKLAYKAKNFSLLHSLKDDIKKLYKVELSKEEFAWIYLVTICKRTLDHEESEKKFYKDFHEGTEISQLTNRYLKEFDFPENIDQKITTFLRSFFLSRKINDLLSPVLNKEAIEIKKAVIRSDNENYQRNLGFLKKERKSYSISSKYMEDISVSLTIYSNLIFDFYLPSKTIYFLLEGDHFVCQQIITRVRQQFGSEHTLVFLPLYYLAEEVLNAAHIDLIVTNYNRYLLDYIIESDFLLLKAVPDEHDWQRLERKINPYRKNYN</sequence>
<accession>A0A1V2UIZ9</accession>
<name>A0A1V2UIZ9_ENTMU</name>
<evidence type="ECO:0000256" key="1">
    <source>
        <dbReference type="ARBA" id="ARBA00023015"/>
    </source>
</evidence>
<dbReference type="InterPro" id="IPR050661">
    <property type="entry name" value="BglG_antiterminators"/>
</dbReference>
<evidence type="ECO:0000256" key="2">
    <source>
        <dbReference type="ARBA" id="ARBA00023163"/>
    </source>
</evidence>
<keyword evidence="1" id="KW-0805">Transcription regulation</keyword>
<dbReference type="EMBL" id="MSTR01000006">
    <property type="protein sequence ID" value="ONN43274.1"/>
    <property type="molecule type" value="Genomic_DNA"/>
</dbReference>
<evidence type="ECO:0000313" key="5">
    <source>
        <dbReference type="Proteomes" id="UP000189299"/>
    </source>
</evidence>
<dbReference type="PANTHER" id="PTHR30185">
    <property type="entry name" value="CRYPTIC BETA-GLUCOSIDE BGL OPERON ANTITERMINATOR"/>
    <property type="match status" value="1"/>
</dbReference>
<dbReference type="Proteomes" id="UP000189299">
    <property type="component" value="Unassembled WGS sequence"/>
</dbReference>
<dbReference type="RefSeq" id="WP_062805643.1">
    <property type="nucleotide sequence ID" value="NZ_CABMMO010000006.1"/>
</dbReference>
<evidence type="ECO:0000313" key="4">
    <source>
        <dbReference type="EMBL" id="ONN43274.1"/>
    </source>
</evidence>
<keyword evidence="2" id="KW-0804">Transcription</keyword>
<evidence type="ECO:0000259" key="3">
    <source>
        <dbReference type="Pfam" id="PF05043"/>
    </source>
</evidence>
<dbReference type="InterPro" id="IPR036388">
    <property type="entry name" value="WH-like_DNA-bd_sf"/>
</dbReference>
<dbReference type="Pfam" id="PF05043">
    <property type="entry name" value="Mga"/>
    <property type="match status" value="1"/>
</dbReference>
<protein>
    <submittedName>
        <fullName evidence="4">M protein trans-acting positive regulator</fullName>
    </submittedName>
</protein>
<gene>
    <name evidence="4" type="ORF">BTN92_07465</name>
</gene>